<name>A0A5J5F2L2_9PEZI</name>
<dbReference type="Proteomes" id="UP000326924">
    <property type="component" value="Unassembled WGS sequence"/>
</dbReference>
<dbReference type="InParanoid" id="A0A5J5F2L2"/>
<comment type="caution">
    <text evidence="1">The sequence shown here is derived from an EMBL/GenBank/DDBJ whole genome shotgun (WGS) entry which is preliminary data.</text>
</comment>
<gene>
    <name evidence="1" type="ORF">FN846DRAFT_905056</name>
</gene>
<sequence length="140" mass="15797">MGTRAPYNTAPSANRQTLFLRLSHPANVIYLPGYTGHPGYHLSQTVQEFLARIGGRTTIQTCVPDIDAQNLIAVLLHCDKGFRDPNNLPTGGVDMAPLNKVPHFWWRFFGKQWSETGKMFAVRLAPNMNRYPQRSSSVRQ</sequence>
<accession>A0A5J5F2L2</accession>
<proteinExistence type="predicted"/>
<keyword evidence="2" id="KW-1185">Reference proteome</keyword>
<protein>
    <submittedName>
        <fullName evidence="1">Uncharacterized protein</fullName>
    </submittedName>
</protein>
<evidence type="ECO:0000313" key="1">
    <source>
        <dbReference type="EMBL" id="KAA8910300.1"/>
    </source>
</evidence>
<reference evidence="1 2" key="1">
    <citation type="submission" date="2019-09" db="EMBL/GenBank/DDBJ databases">
        <title>Draft genome of the ectomycorrhizal ascomycete Sphaerosporella brunnea.</title>
        <authorList>
            <consortium name="DOE Joint Genome Institute"/>
            <person name="Benucci G.M."/>
            <person name="Marozzi G."/>
            <person name="Antonielli L."/>
            <person name="Sanchez S."/>
            <person name="Marco P."/>
            <person name="Wang X."/>
            <person name="Falini L.B."/>
            <person name="Barry K."/>
            <person name="Haridas S."/>
            <person name="Lipzen A."/>
            <person name="Labutti K."/>
            <person name="Grigoriev I.V."/>
            <person name="Murat C."/>
            <person name="Martin F."/>
            <person name="Albertini E."/>
            <person name="Donnini D."/>
            <person name="Bonito G."/>
        </authorList>
    </citation>
    <scope>NUCLEOTIDE SEQUENCE [LARGE SCALE GENOMIC DNA]</scope>
    <source>
        <strain evidence="1 2">Sb_GMNB300</strain>
    </source>
</reference>
<organism evidence="1 2">
    <name type="scientific">Sphaerosporella brunnea</name>
    <dbReference type="NCBI Taxonomy" id="1250544"/>
    <lineage>
        <taxon>Eukaryota</taxon>
        <taxon>Fungi</taxon>
        <taxon>Dikarya</taxon>
        <taxon>Ascomycota</taxon>
        <taxon>Pezizomycotina</taxon>
        <taxon>Pezizomycetes</taxon>
        <taxon>Pezizales</taxon>
        <taxon>Pyronemataceae</taxon>
        <taxon>Sphaerosporella</taxon>
    </lineage>
</organism>
<dbReference type="AlphaFoldDB" id="A0A5J5F2L2"/>
<dbReference type="EMBL" id="VXIS01000047">
    <property type="protein sequence ID" value="KAA8910300.1"/>
    <property type="molecule type" value="Genomic_DNA"/>
</dbReference>
<evidence type="ECO:0000313" key="2">
    <source>
        <dbReference type="Proteomes" id="UP000326924"/>
    </source>
</evidence>